<evidence type="ECO:0000259" key="2">
    <source>
        <dbReference type="Pfam" id="PF07510"/>
    </source>
</evidence>
<dbReference type="PANTHER" id="PTHR35149">
    <property type="entry name" value="SLL5132 PROTEIN"/>
    <property type="match status" value="1"/>
</dbReference>
<feature type="domain" description="GmrSD restriction endonucleases C-terminal" evidence="2">
    <location>
        <begin position="539"/>
        <end position="663"/>
    </location>
</feature>
<keyword evidence="3" id="KW-0255">Endonuclease</keyword>
<reference evidence="4" key="1">
    <citation type="submission" date="2024-02" db="EMBL/GenBank/DDBJ databases">
        <title>Exploring bacterial hosts of class 1 integrons in salad vegetable microbiomes with epicPCR.</title>
        <authorList>
            <person name="Qi Q."/>
            <person name="Ghaly T.M."/>
            <person name="Gillings M.R."/>
            <person name="Tetu S.G."/>
        </authorList>
    </citation>
    <scope>NUCLEOTIDE SEQUENCE [LARGE SCALE GENOMIC DNA]</scope>
    <source>
        <strain evidence="4">S2-2023-2</strain>
    </source>
</reference>
<dbReference type="Pfam" id="PF03235">
    <property type="entry name" value="GmrSD_N"/>
    <property type="match status" value="1"/>
</dbReference>
<feature type="domain" description="GmrSD restriction endonucleases N-terminal" evidence="1">
    <location>
        <begin position="12"/>
        <end position="229"/>
    </location>
</feature>
<keyword evidence="3" id="KW-0378">Hydrolase</keyword>
<dbReference type="EMBL" id="CP146072">
    <property type="protein sequence ID" value="WWR37944.1"/>
    <property type="molecule type" value="Genomic_DNA"/>
</dbReference>
<organism evidence="3 4">
    <name type="scientific">Pseudomonas bubulae</name>
    <dbReference type="NCBI Taxonomy" id="2316085"/>
    <lineage>
        <taxon>Bacteria</taxon>
        <taxon>Pseudomonadati</taxon>
        <taxon>Pseudomonadota</taxon>
        <taxon>Gammaproteobacteria</taxon>
        <taxon>Pseudomonadales</taxon>
        <taxon>Pseudomonadaceae</taxon>
        <taxon>Pseudomonas</taxon>
    </lineage>
</organism>
<dbReference type="InterPro" id="IPR011089">
    <property type="entry name" value="GmrSD_C"/>
</dbReference>
<dbReference type="Pfam" id="PF07510">
    <property type="entry name" value="GmrSD_C"/>
    <property type="match status" value="1"/>
</dbReference>
<dbReference type="InterPro" id="IPR004919">
    <property type="entry name" value="GmrSD_N"/>
</dbReference>
<dbReference type="RefSeq" id="WP_338660366.1">
    <property type="nucleotide sequence ID" value="NZ_CP146072.1"/>
</dbReference>
<dbReference type="GeneID" id="89546356"/>
<proteinExistence type="predicted"/>
<dbReference type="PANTHER" id="PTHR35149:SF1">
    <property type="entry name" value="DUF5655 DOMAIN-CONTAINING PROTEIN"/>
    <property type="match status" value="1"/>
</dbReference>
<evidence type="ECO:0000313" key="4">
    <source>
        <dbReference type="Proteomes" id="UP001369248"/>
    </source>
</evidence>
<protein>
    <submittedName>
        <fullName evidence="3">DUF262 domain-containing HNH endonuclease family protein</fullName>
    </submittedName>
</protein>
<name>A0ABZ2H927_9PSED</name>
<gene>
    <name evidence="3" type="ORF">V6B39_00450</name>
</gene>
<accession>A0ABZ2H927</accession>
<dbReference type="Proteomes" id="UP001369248">
    <property type="component" value="Chromosome"/>
</dbReference>
<keyword evidence="4" id="KW-1185">Reference proteome</keyword>
<evidence type="ECO:0000259" key="1">
    <source>
        <dbReference type="Pfam" id="PF03235"/>
    </source>
</evidence>
<evidence type="ECO:0000313" key="3">
    <source>
        <dbReference type="EMBL" id="WWR37944.1"/>
    </source>
</evidence>
<dbReference type="GO" id="GO:0004519">
    <property type="term" value="F:endonuclease activity"/>
    <property type="evidence" value="ECO:0007669"/>
    <property type="project" value="UniProtKB-KW"/>
</dbReference>
<keyword evidence="3" id="KW-0540">Nuclease</keyword>
<sequence length="680" mass="79028">MSITSELYTLEQIVDQPGAAWSFNVPIYQRLYVWGEDQINTLLTDIANAYDRDEEQFFLGGTLLVEKTVQQDRAEGLRRFDLIDGQQRFTTLWLLSTVAVWREVMGAFRFVRLMRGSQPRLRFSIREQVNVYLNSLMHDTDALVDEALDTRSMRHAQQLMMSFAATYVRANGSAVDEDYLRGLADFVYRKVKLVLTQVPEGMDLNKLFEVINNRGVQLQHHEILKARLLQDIAAADRARYAALWGACADMSGFVERNLCAETHLEANQLGALYASGKLADTAAIHSALSYREPSPLDDSSEARLTLESIFADGEQSLDHASDSSSDQGEEPWARSIIGFPLFLQHTLRIWLHENGKGDLKRLLDRQLLALFDEAFFARGEEFTREANARSFIDMLWRLRVLWDEYVIKWVDQGDEEVHQVCLTSISGSDSKRYINRSRESAAHQGLSLLQGMLYHSQEITTHYWLTPFLYFIHKQSLGVRSEGKEYERFFNYLCHLDNQLLGDSNDESLVVRTRWFMEEPWRRAGHLVFDALLQEDYGVAFPHYWFYKQDFVLWYTQRNEWPLWSNFRFTAKNSVEHISPQRPQSTDTNKVSVHWLNRFGNLALVSRSINSEYSNLPFNEKRQRYLNKRNHESRPDSLKMDLIYAGTSWGDTQAKLHQEAMLTAVREHYVRSFSEQPEKP</sequence>